<dbReference type="PROSITE" id="PS51257">
    <property type="entry name" value="PROKAR_LIPOPROTEIN"/>
    <property type="match status" value="1"/>
</dbReference>
<dbReference type="RefSeq" id="WP_022392281.1">
    <property type="nucleotide sequence ID" value="NZ_QRZF01000001.1"/>
</dbReference>
<evidence type="ECO:0000313" key="1">
    <source>
        <dbReference type="EMBL" id="RGV58434.1"/>
    </source>
</evidence>
<dbReference type="Proteomes" id="UP000283850">
    <property type="component" value="Unassembled WGS sequence"/>
</dbReference>
<proteinExistence type="predicted"/>
<sequence>MKKSIFTLFVAIILIGMYSCSESEQELTDLGNQVLITRALPDTVPSYIPYIPNPDSVKKRNTRANYDSNLSDILYTIREMPITIEPRAYSGAQLTMNGVSQPITVHAKYIGNYRQQFYIKILPSVSGIPYLIYGTPAMNQPLAVGQRSDNPDNKILFMSPDGTGSLYGASWDIYRATKNQGYLVIESQSLIGQGDSGNWMDVFNYVWETKGLSSTPVGYGKYQQKETQEFIITPCDTFTLREIKYINQYSAKATFKGNYDIVSSYTNEAYSDDLTIMAFESTVRERSQYIEDKCVNFLLHGLNRKFKRPSVINGEVNLLPSQNTDATVTYSPSYTVVNPLSISLPITVPARTKYEVTYHLKIYDVEVEYEAKIDYTNPKNEEDYRETNLRGIWKGTLYVDEKIEPSIHEIKLDTKEVRIFHPNIKNVSKTNPLKL</sequence>
<organism evidence="1 2">
    <name type="scientific">Bacteroides intestinalis</name>
    <dbReference type="NCBI Taxonomy" id="329854"/>
    <lineage>
        <taxon>Bacteria</taxon>
        <taxon>Pseudomonadati</taxon>
        <taxon>Bacteroidota</taxon>
        <taxon>Bacteroidia</taxon>
        <taxon>Bacteroidales</taxon>
        <taxon>Bacteroidaceae</taxon>
        <taxon>Bacteroides</taxon>
    </lineage>
</organism>
<dbReference type="AlphaFoldDB" id="A0A412YM55"/>
<gene>
    <name evidence="1" type="ORF">DWW10_02070</name>
</gene>
<evidence type="ECO:0000313" key="2">
    <source>
        <dbReference type="Proteomes" id="UP000283850"/>
    </source>
</evidence>
<dbReference type="EMBL" id="QRZF01000001">
    <property type="protein sequence ID" value="RGV58434.1"/>
    <property type="molecule type" value="Genomic_DNA"/>
</dbReference>
<name>A0A412YM55_9BACE</name>
<accession>A0A412YM55</accession>
<dbReference type="Gene3D" id="2.170.15.10">
    <property type="entry name" value="Proaerolysin, chain A, domain 3"/>
    <property type="match status" value="1"/>
</dbReference>
<dbReference type="SUPFAM" id="SSF56973">
    <property type="entry name" value="Aerolisin/ETX pore-forming domain"/>
    <property type="match status" value="1"/>
</dbReference>
<reference evidence="1 2" key="1">
    <citation type="submission" date="2018-08" db="EMBL/GenBank/DDBJ databases">
        <title>A genome reference for cultivated species of the human gut microbiota.</title>
        <authorList>
            <person name="Zou Y."/>
            <person name="Xue W."/>
            <person name="Luo G."/>
        </authorList>
    </citation>
    <scope>NUCLEOTIDE SEQUENCE [LARGE SCALE GENOMIC DNA]</scope>
    <source>
        <strain evidence="1 2">AF14-32</strain>
    </source>
</reference>
<comment type="caution">
    <text evidence="1">The sequence shown here is derived from an EMBL/GenBank/DDBJ whole genome shotgun (WGS) entry which is preliminary data.</text>
</comment>
<protein>
    <submittedName>
        <fullName evidence="1">Uncharacterized protein</fullName>
    </submittedName>
</protein>